<feature type="transmembrane region" description="Helical" evidence="1">
    <location>
        <begin position="200"/>
        <end position="219"/>
    </location>
</feature>
<reference evidence="2" key="4">
    <citation type="submission" date="2024-05" db="EMBL/GenBank/DDBJ databases">
        <authorList>
            <person name="Sun Q."/>
            <person name="Zhou Y."/>
        </authorList>
    </citation>
    <scope>NUCLEOTIDE SEQUENCE</scope>
    <source>
        <strain evidence="2">CGMCC 1.15644</strain>
    </source>
</reference>
<feature type="transmembrane region" description="Helical" evidence="1">
    <location>
        <begin position="21"/>
        <end position="43"/>
    </location>
</feature>
<reference evidence="3 4" key="3">
    <citation type="submission" date="2019-03" db="EMBL/GenBank/DDBJ databases">
        <title>Genomic Encyclopedia of Type Strains, Phase IV (KMG-IV): sequencing the most valuable type-strain genomes for metagenomic binning, comparative biology and taxonomic classification.</title>
        <authorList>
            <person name="Goeker M."/>
        </authorList>
    </citation>
    <scope>NUCLEOTIDE SEQUENCE [LARGE SCALE GENOMIC DNA]</scope>
    <source>
        <strain evidence="3 4">DSM 103236</strain>
    </source>
</reference>
<sequence length="269" mass="31317">MSNLFNLNRFGLLVKRQWMDFGKIYLGTVIVLAGIIFAFYSYFTPSSTDHNIFDHEGNLDMRFRYGLFLILGFLFISITSSTYFTNLGQKSRVMHELMIPASTFEKFIVSIFYTVMVTVLGYLLVFYLIDLGFVKYLNANLNTFKSAETLKTPIKAVDCLFDQVISDKKYLKYCSAFFAFPFLITSIFLLGSIYFNRFHYIKTAVSVIIFTYAVGYLIYKTCDLLTRNMTQINIHFNEKNVLLWIFLVSATITVALWFITYIRLKEKEA</sequence>
<reference evidence="5" key="2">
    <citation type="journal article" date="2019" name="Int. J. Syst. Evol. Microbiol.">
        <title>The Global Catalogue of Microorganisms (GCM) 10K type strain sequencing project: providing services to taxonomists for standard genome sequencing and annotation.</title>
        <authorList>
            <consortium name="The Broad Institute Genomics Platform"/>
            <consortium name="The Broad Institute Genome Sequencing Center for Infectious Disease"/>
            <person name="Wu L."/>
            <person name="Ma J."/>
        </authorList>
    </citation>
    <scope>NUCLEOTIDE SEQUENCE [LARGE SCALE GENOMIC DNA]</scope>
    <source>
        <strain evidence="5">CGMCC 1.15644</strain>
    </source>
</reference>
<keyword evidence="1" id="KW-0812">Transmembrane</keyword>
<keyword evidence="5" id="KW-1185">Reference proteome</keyword>
<evidence type="ECO:0000256" key="1">
    <source>
        <dbReference type="SAM" id="Phobius"/>
    </source>
</evidence>
<dbReference type="AlphaFoldDB" id="A0A4V2RYD3"/>
<evidence type="ECO:0000313" key="4">
    <source>
        <dbReference type="Proteomes" id="UP000295684"/>
    </source>
</evidence>
<feature type="transmembrane region" description="Helical" evidence="1">
    <location>
        <begin position="63"/>
        <end position="86"/>
    </location>
</feature>
<evidence type="ECO:0008006" key="6">
    <source>
        <dbReference type="Google" id="ProtNLM"/>
    </source>
</evidence>
<comment type="caution">
    <text evidence="3">The sequence shown here is derived from an EMBL/GenBank/DDBJ whole genome shotgun (WGS) entry which is preliminary data.</text>
</comment>
<feature type="transmembrane region" description="Helical" evidence="1">
    <location>
        <begin position="107"/>
        <end position="129"/>
    </location>
</feature>
<dbReference type="Proteomes" id="UP000295684">
    <property type="component" value="Unassembled WGS sequence"/>
</dbReference>
<feature type="transmembrane region" description="Helical" evidence="1">
    <location>
        <begin position="170"/>
        <end position="193"/>
    </location>
</feature>
<accession>A0A4V2RYD3</accession>
<reference evidence="2" key="1">
    <citation type="journal article" date="2014" name="Int. J. Syst. Evol. Microbiol.">
        <title>Complete genome of a new Firmicutes species belonging to the dominant human colonic microbiota ('Ruminococcus bicirculans') reveals two chromosomes and a selective capacity to utilize plant glucans.</title>
        <authorList>
            <consortium name="NISC Comparative Sequencing Program"/>
            <person name="Wegmann U."/>
            <person name="Louis P."/>
            <person name="Goesmann A."/>
            <person name="Henrissat B."/>
            <person name="Duncan S.H."/>
            <person name="Flint H.J."/>
        </authorList>
    </citation>
    <scope>NUCLEOTIDE SEQUENCE</scope>
    <source>
        <strain evidence="2">CGMCC 1.15644</strain>
    </source>
</reference>
<dbReference type="Proteomes" id="UP000622648">
    <property type="component" value="Unassembled WGS sequence"/>
</dbReference>
<name>A0A4V2RYD3_9SPHI</name>
<evidence type="ECO:0000313" key="5">
    <source>
        <dbReference type="Proteomes" id="UP000622648"/>
    </source>
</evidence>
<proteinExistence type="predicted"/>
<keyword evidence="1" id="KW-1133">Transmembrane helix</keyword>
<dbReference type="OrthoDB" id="1523880at2"/>
<dbReference type="EMBL" id="BMJO01000009">
    <property type="protein sequence ID" value="GGE69333.1"/>
    <property type="molecule type" value="Genomic_DNA"/>
</dbReference>
<keyword evidence="1" id="KW-0472">Membrane</keyword>
<gene>
    <name evidence="3" type="ORF">EV200_11068</name>
    <name evidence="2" type="ORF">GCM10011413_39960</name>
</gene>
<dbReference type="RefSeq" id="WP_132536109.1">
    <property type="nucleotide sequence ID" value="NZ_BMJO01000009.1"/>
</dbReference>
<evidence type="ECO:0000313" key="3">
    <source>
        <dbReference type="EMBL" id="TCO19346.1"/>
    </source>
</evidence>
<dbReference type="EMBL" id="SLWO01000010">
    <property type="protein sequence ID" value="TCO19346.1"/>
    <property type="molecule type" value="Genomic_DNA"/>
</dbReference>
<organism evidence="3 4">
    <name type="scientific">Pedobacter psychrotolerans</name>
    <dbReference type="NCBI Taxonomy" id="1843235"/>
    <lineage>
        <taxon>Bacteria</taxon>
        <taxon>Pseudomonadati</taxon>
        <taxon>Bacteroidota</taxon>
        <taxon>Sphingobacteriia</taxon>
        <taxon>Sphingobacteriales</taxon>
        <taxon>Sphingobacteriaceae</taxon>
        <taxon>Pedobacter</taxon>
    </lineage>
</organism>
<evidence type="ECO:0000313" key="2">
    <source>
        <dbReference type="EMBL" id="GGE69333.1"/>
    </source>
</evidence>
<feature type="transmembrane region" description="Helical" evidence="1">
    <location>
        <begin position="241"/>
        <end position="262"/>
    </location>
</feature>
<protein>
    <recommendedName>
        <fullName evidence="6">ABC-2 family transporter</fullName>
    </recommendedName>
</protein>